<keyword evidence="4 9" id="KW-0159">Chromosome partition</keyword>
<dbReference type="Pfam" id="PF00589">
    <property type="entry name" value="Phage_integrase"/>
    <property type="match status" value="1"/>
</dbReference>
<dbReference type="STRING" id="696762.PFRI_13390"/>
<feature type="active site" evidence="9">
    <location>
        <position position="178"/>
    </location>
</feature>
<keyword evidence="7 9" id="KW-0233">DNA recombination</keyword>
<keyword evidence="13" id="KW-1185">Reference proteome</keyword>
<dbReference type="PROSITE" id="PS51900">
    <property type="entry name" value="CB"/>
    <property type="match status" value="1"/>
</dbReference>
<comment type="similarity">
    <text evidence="9">Belongs to the 'phage' integrase family. XerC subfamily.</text>
</comment>
<dbReference type="Pfam" id="PF02899">
    <property type="entry name" value="Phage_int_SAM_1"/>
    <property type="match status" value="1"/>
</dbReference>
<comment type="function">
    <text evidence="9">Site-specific tyrosine recombinase, which acts by catalyzing the cutting and rejoining of the recombining DNA molecules. The XerC-XerD complex is essential to convert dimers of the bacterial chromosome into monomers to permit their segregation at cell division. It also contributes to the segregational stability of plasmids.</text>
</comment>
<keyword evidence="6 9" id="KW-0238">DNA-binding</keyword>
<dbReference type="InterPro" id="IPR004107">
    <property type="entry name" value="Integrase_SAM-like_N"/>
</dbReference>
<dbReference type="GO" id="GO:0005737">
    <property type="term" value="C:cytoplasm"/>
    <property type="evidence" value="ECO:0007669"/>
    <property type="project" value="UniProtKB-SubCell"/>
</dbReference>
<name>A0A1L9NYP4_9RHOB</name>
<evidence type="ECO:0000259" key="11">
    <source>
        <dbReference type="PROSITE" id="PS51900"/>
    </source>
</evidence>
<evidence type="ECO:0000259" key="10">
    <source>
        <dbReference type="PROSITE" id="PS51898"/>
    </source>
</evidence>
<dbReference type="InterPro" id="IPR044068">
    <property type="entry name" value="CB"/>
</dbReference>
<feature type="domain" description="Tyr recombinase" evidence="10">
    <location>
        <begin position="111"/>
        <end position="304"/>
    </location>
</feature>
<dbReference type="PANTHER" id="PTHR30349:SF90">
    <property type="entry name" value="TYROSINE RECOMBINASE XERD"/>
    <property type="match status" value="1"/>
</dbReference>
<dbReference type="InterPro" id="IPR023009">
    <property type="entry name" value="Tyrosine_recombinase_XerC/XerD"/>
</dbReference>
<dbReference type="RefSeq" id="WP_072629933.1">
    <property type="nucleotide sequence ID" value="NZ_MLCB01000099.1"/>
</dbReference>
<dbReference type="GO" id="GO:0006313">
    <property type="term" value="P:DNA transposition"/>
    <property type="evidence" value="ECO:0007669"/>
    <property type="project" value="UniProtKB-UniRule"/>
</dbReference>
<gene>
    <name evidence="12" type="primary">xerD_1</name>
    <name evidence="9" type="synonym">xerC</name>
    <name evidence="12" type="ORF">PFRI_13390</name>
</gene>
<dbReference type="Proteomes" id="UP000184514">
    <property type="component" value="Unassembled WGS sequence"/>
</dbReference>
<dbReference type="InterPro" id="IPR050090">
    <property type="entry name" value="Tyrosine_recombinase_XerCD"/>
</dbReference>
<feature type="active site" evidence="9">
    <location>
        <position position="282"/>
    </location>
</feature>
<accession>A0A1L9NYP4</accession>
<evidence type="ECO:0000313" key="13">
    <source>
        <dbReference type="Proteomes" id="UP000184514"/>
    </source>
</evidence>
<reference evidence="12 13" key="1">
    <citation type="submission" date="2016-10" db="EMBL/GenBank/DDBJ databases">
        <title>Genome sequence of Planktotalea frisia SH6-1.</title>
        <authorList>
            <person name="Poehlein A."/>
            <person name="Bakenhus I."/>
            <person name="Voget S."/>
            <person name="Brinkhoff T."/>
            <person name="Simon M."/>
        </authorList>
    </citation>
    <scope>NUCLEOTIDE SEQUENCE [LARGE SCALE GENOMIC DNA]</scope>
    <source>
        <strain evidence="12 13">SH6-1</strain>
    </source>
</reference>
<keyword evidence="5 9" id="KW-0229">DNA integration</keyword>
<dbReference type="GO" id="GO:0051301">
    <property type="term" value="P:cell division"/>
    <property type="evidence" value="ECO:0007669"/>
    <property type="project" value="UniProtKB-KW"/>
</dbReference>
<dbReference type="AlphaFoldDB" id="A0A1L9NYP4"/>
<evidence type="ECO:0000256" key="7">
    <source>
        <dbReference type="ARBA" id="ARBA00023172"/>
    </source>
</evidence>
<dbReference type="GO" id="GO:0009037">
    <property type="term" value="F:tyrosine-based site-specific recombinase activity"/>
    <property type="evidence" value="ECO:0007669"/>
    <property type="project" value="UniProtKB-UniRule"/>
</dbReference>
<feature type="domain" description="Core-binding (CB)" evidence="11">
    <location>
        <begin position="5"/>
        <end position="90"/>
    </location>
</feature>
<evidence type="ECO:0000256" key="2">
    <source>
        <dbReference type="ARBA" id="ARBA00022490"/>
    </source>
</evidence>
<keyword evidence="3 9" id="KW-0132">Cell division</keyword>
<dbReference type="GO" id="GO:0007059">
    <property type="term" value="P:chromosome segregation"/>
    <property type="evidence" value="ECO:0007669"/>
    <property type="project" value="UniProtKB-UniRule"/>
</dbReference>
<comment type="subunit">
    <text evidence="9">Forms a cyclic heterotetrameric complex composed of two molecules of XerC and two molecules of XerD.</text>
</comment>
<keyword evidence="8 9" id="KW-0131">Cell cycle</keyword>
<dbReference type="InterPro" id="IPR002104">
    <property type="entry name" value="Integrase_catalytic"/>
</dbReference>
<dbReference type="PROSITE" id="PS51898">
    <property type="entry name" value="TYR_RECOMBINASE"/>
    <property type="match status" value="1"/>
</dbReference>
<dbReference type="Gene3D" id="1.10.150.130">
    <property type="match status" value="1"/>
</dbReference>
<dbReference type="InterPro" id="IPR011010">
    <property type="entry name" value="DNA_brk_join_enz"/>
</dbReference>
<feature type="active site" description="O-(3'-phospho-DNA)-tyrosine intermediate" evidence="9">
    <location>
        <position position="291"/>
    </location>
</feature>
<dbReference type="PANTHER" id="PTHR30349">
    <property type="entry name" value="PHAGE INTEGRASE-RELATED"/>
    <property type="match status" value="1"/>
</dbReference>
<dbReference type="OrthoDB" id="9801717at2"/>
<evidence type="ECO:0000256" key="9">
    <source>
        <dbReference type="HAMAP-Rule" id="MF_01808"/>
    </source>
</evidence>
<dbReference type="HAMAP" id="MF_01808">
    <property type="entry name" value="Recomb_XerC_XerD"/>
    <property type="match status" value="1"/>
</dbReference>
<evidence type="ECO:0000256" key="6">
    <source>
        <dbReference type="ARBA" id="ARBA00023125"/>
    </source>
</evidence>
<dbReference type="Gene3D" id="1.10.443.10">
    <property type="entry name" value="Intergrase catalytic core"/>
    <property type="match status" value="1"/>
</dbReference>
<comment type="subcellular location">
    <subcellularLocation>
        <location evidence="1 9">Cytoplasm</location>
    </subcellularLocation>
</comment>
<dbReference type="NCBIfam" id="NF001399">
    <property type="entry name" value="PRK00283.1"/>
    <property type="match status" value="1"/>
</dbReference>
<protein>
    <recommendedName>
        <fullName evidence="9">Tyrosine recombinase XerC</fullName>
    </recommendedName>
</protein>
<proteinExistence type="inferred from homology"/>
<dbReference type="GO" id="GO:0003677">
    <property type="term" value="F:DNA binding"/>
    <property type="evidence" value="ECO:0007669"/>
    <property type="project" value="UniProtKB-UniRule"/>
</dbReference>
<feature type="active site" evidence="9">
    <location>
        <position position="259"/>
    </location>
</feature>
<feature type="active site" evidence="9">
    <location>
        <position position="256"/>
    </location>
</feature>
<dbReference type="EMBL" id="MLCB01000099">
    <property type="protein sequence ID" value="OJI94405.1"/>
    <property type="molecule type" value="Genomic_DNA"/>
</dbReference>
<evidence type="ECO:0000313" key="12">
    <source>
        <dbReference type="EMBL" id="OJI94405.1"/>
    </source>
</evidence>
<evidence type="ECO:0000256" key="8">
    <source>
        <dbReference type="ARBA" id="ARBA00023306"/>
    </source>
</evidence>
<organism evidence="12 13">
    <name type="scientific">Planktotalea frisia</name>
    <dbReference type="NCBI Taxonomy" id="696762"/>
    <lineage>
        <taxon>Bacteria</taxon>
        <taxon>Pseudomonadati</taxon>
        <taxon>Pseudomonadota</taxon>
        <taxon>Alphaproteobacteria</taxon>
        <taxon>Rhodobacterales</taxon>
        <taxon>Paracoccaceae</taxon>
        <taxon>Planktotalea</taxon>
    </lineage>
</organism>
<keyword evidence="2 9" id="KW-0963">Cytoplasm</keyword>
<evidence type="ECO:0000256" key="5">
    <source>
        <dbReference type="ARBA" id="ARBA00022908"/>
    </source>
</evidence>
<evidence type="ECO:0000256" key="1">
    <source>
        <dbReference type="ARBA" id="ARBA00004496"/>
    </source>
</evidence>
<sequence>MTPTHDHLRWISTFLDAQAAELGAANNTQLAYARDLKDFAGWLSGKSVGFDAASRDDVEAYLIYCDAQGLAKSTRARRLSAIKQLYRFGFEEGWREDNPAIQIAGPGKDKRLPKTLSMAEVDGLLVSAREVGRSKSDRVRNTCLMELLYATGMRVSELVSLPVAAARGNPRMLLIRGKGDKERMVPLSPPARDALVVWLELWQETQDAARLKGKAASRFLFPSRGKEGHLTRHRFYILIKELAVHAGVSPAKVTPHTLRHAFATHLLENGADLRSIQTLLGHADVATTEIYTHVLEARLQELVLTHHPLAKDKD</sequence>
<dbReference type="InterPro" id="IPR013762">
    <property type="entry name" value="Integrase-like_cat_sf"/>
</dbReference>
<evidence type="ECO:0000256" key="4">
    <source>
        <dbReference type="ARBA" id="ARBA00022829"/>
    </source>
</evidence>
<comment type="caution">
    <text evidence="12">The sequence shown here is derived from an EMBL/GenBank/DDBJ whole genome shotgun (WGS) entry which is preliminary data.</text>
</comment>
<dbReference type="InterPro" id="IPR010998">
    <property type="entry name" value="Integrase_recombinase_N"/>
</dbReference>
<evidence type="ECO:0000256" key="3">
    <source>
        <dbReference type="ARBA" id="ARBA00022618"/>
    </source>
</evidence>
<feature type="active site" evidence="9">
    <location>
        <position position="154"/>
    </location>
</feature>
<dbReference type="SUPFAM" id="SSF56349">
    <property type="entry name" value="DNA breaking-rejoining enzymes"/>
    <property type="match status" value="1"/>
</dbReference>